<evidence type="ECO:0000313" key="1">
    <source>
        <dbReference type="EMBL" id="HEF64848.1"/>
    </source>
</evidence>
<name>A0A7C1K3D8_THERO</name>
<sequence>MTPVSQGVVTMSERPDRTKGRGPRLKHLPVRTCVACRARDLKRTFVRIVRTPDGTLAIDPTGKRSGRGAYLCRRFSCWERAATTDVLERALRVPVPPEFRAELLRWADLHIRREEPPANETSLEQEEQP</sequence>
<dbReference type="PANTHER" id="PTHR34215">
    <property type="entry name" value="BLL0784 PROTEIN"/>
    <property type="match status" value="1"/>
</dbReference>
<dbReference type="Gene3D" id="3.30.1230.10">
    <property type="entry name" value="YlxR-like"/>
    <property type="match status" value="1"/>
</dbReference>
<protein>
    <submittedName>
        <fullName evidence="1">YlxR family protein</fullName>
    </submittedName>
</protein>
<dbReference type="EMBL" id="DSJL01000009">
    <property type="protein sequence ID" value="HEF64848.1"/>
    <property type="molecule type" value="Genomic_DNA"/>
</dbReference>
<gene>
    <name evidence="1" type="ORF">ENP47_04515</name>
</gene>
<dbReference type="InterPro" id="IPR007393">
    <property type="entry name" value="YlxR_dom"/>
</dbReference>
<dbReference type="AlphaFoldDB" id="A0A7C1K3D8"/>
<dbReference type="NCBIfam" id="NF047356">
    <property type="entry name" value="RNA_bind_RnpM"/>
    <property type="match status" value="1"/>
</dbReference>
<dbReference type="SUPFAM" id="SSF64376">
    <property type="entry name" value="YlxR-like"/>
    <property type="match status" value="1"/>
</dbReference>
<dbReference type="InterPro" id="IPR035931">
    <property type="entry name" value="YlxR-like_sf"/>
</dbReference>
<reference evidence="1" key="1">
    <citation type="journal article" date="2020" name="mSystems">
        <title>Genome- and Community-Level Interaction Insights into Carbon Utilization and Element Cycling Functions of Hydrothermarchaeota in Hydrothermal Sediment.</title>
        <authorList>
            <person name="Zhou Z."/>
            <person name="Liu Y."/>
            <person name="Xu W."/>
            <person name="Pan J."/>
            <person name="Luo Z.H."/>
            <person name="Li M."/>
        </authorList>
    </citation>
    <scope>NUCLEOTIDE SEQUENCE [LARGE SCALE GENOMIC DNA]</scope>
    <source>
        <strain evidence="1">SpSt-222</strain>
    </source>
</reference>
<organism evidence="1">
    <name type="scientific">Thermomicrobium roseum</name>
    <dbReference type="NCBI Taxonomy" id="500"/>
    <lineage>
        <taxon>Bacteria</taxon>
        <taxon>Pseudomonadati</taxon>
        <taxon>Thermomicrobiota</taxon>
        <taxon>Thermomicrobia</taxon>
        <taxon>Thermomicrobiales</taxon>
        <taxon>Thermomicrobiaceae</taxon>
        <taxon>Thermomicrobium</taxon>
    </lineage>
</organism>
<comment type="caution">
    <text evidence="1">The sequence shown here is derived from an EMBL/GenBank/DDBJ whole genome shotgun (WGS) entry which is preliminary data.</text>
</comment>
<dbReference type="PANTHER" id="PTHR34215:SF1">
    <property type="entry name" value="YLXR DOMAIN-CONTAINING PROTEIN"/>
    <property type="match status" value="1"/>
</dbReference>
<dbReference type="InterPro" id="IPR037465">
    <property type="entry name" value="YlxR"/>
</dbReference>
<dbReference type="Pfam" id="PF04296">
    <property type="entry name" value="YlxR"/>
    <property type="match status" value="1"/>
</dbReference>
<proteinExistence type="predicted"/>
<accession>A0A7C1K3D8</accession>